<dbReference type="InterPro" id="IPR042070">
    <property type="entry name" value="PucR_C-HTH_sf"/>
</dbReference>
<dbReference type="AlphaFoldDB" id="A0A4U9XH76"/>
<accession>A0A4U9XH76</accession>
<feature type="domain" description="PucR C-terminal helix-turn-helix" evidence="1">
    <location>
        <begin position="229"/>
        <end position="273"/>
    </location>
</feature>
<reference evidence="2 3" key="1">
    <citation type="submission" date="2019-05" db="EMBL/GenBank/DDBJ databases">
        <authorList>
            <consortium name="Pathogen Informatics"/>
        </authorList>
    </citation>
    <scope>NUCLEOTIDE SEQUENCE [LARGE SCALE GENOMIC DNA]</scope>
    <source>
        <strain evidence="2 3">NCTC5386</strain>
    </source>
</reference>
<sequence length="282" mass="32645">MELKEYFPEGQVNHLPFMGENWLTIAEGDHYIHLPKKSLTARELFLLEKCDLIDDIAQSSSSPWQDYLLLKKGPSPEALGQFQFIFLEHKVALPEDLLELFKSLIPSLVTVVFITKSRTALLVDQSQDSDFLSLFTDILPTIESDFGIALSVFIGNNWLDHNSQGVRGYFTEENLLLTSYQEQKGEKQLFSFSELLLWGLLTQVKLPILEKYFYHHLVQNKEISDLVLTLWQCQGNLAQTAQKLYIHRNSLQYKLEKTKRQTGLNLKNLDDLTFAYLFIHKQ</sequence>
<dbReference type="EMBL" id="CABEHT010000001">
    <property type="protein sequence ID" value="VTS12483.1"/>
    <property type="molecule type" value="Genomic_DNA"/>
</dbReference>
<dbReference type="Pfam" id="PF13556">
    <property type="entry name" value="HTH_30"/>
    <property type="match status" value="1"/>
</dbReference>
<dbReference type="RefSeq" id="WP_077323032.1">
    <property type="nucleotide sequence ID" value="NZ_CABEHT010000001.1"/>
</dbReference>
<dbReference type="Gene3D" id="1.10.10.2840">
    <property type="entry name" value="PucR C-terminal helix-turn-helix domain"/>
    <property type="match status" value="1"/>
</dbReference>
<organism evidence="2 3">
    <name type="scientific">Streptococcus pseudoporcinus</name>
    <dbReference type="NCBI Taxonomy" id="361101"/>
    <lineage>
        <taxon>Bacteria</taxon>
        <taxon>Bacillati</taxon>
        <taxon>Bacillota</taxon>
        <taxon>Bacilli</taxon>
        <taxon>Lactobacillales</taxon>
        <taxon>Streptococcaceae</taxon>
        <taxon>Streptococcus</taxon>
    </lineage>
</organism>
<dbReference type="SUPFAM" id="SSF46689">
    <property type="entry name" value="Homeodomain-like"/>
    <property type="match status" value="1"/>
</dbReference>
<dbReference type="PANTHER" id="PTHR33744:SF15">
    <property type="entry name" value="CARBOHYDRATE DIACID REGULATOR"/>
    <property type="match status" value="1"/>
</dbReference>
<proteinExistence type="predicted"/>
<evidence type="ECO:0000259" key="1">
    <source>
        <dbReference type="Pfam" id="PF13556"/>
    </source>
</evidence>
<dbReference type="InterPro" id="IPR051448">
    <property type="entry name" value="CdaR-like_regulators"/>
</dbReference>
<protein>
    <submittedName>
        <fullName evidence="2">Leucine-rich protein Lrp</fullName>
    </submittedName>
</protein>
<name>A0A4U9XH76_9STRE</name>
<evidence type="ECO:0000313" key="2">
    <source>
        <dbReference type="EMBL" id="VTS12483.1"/>
    </source>
</evidence>
<dbReference type="InterPro" id="IPR025736">
    <property type="entry name" value="PucR_C-HTH_dom"/>
</dbReference>
<dbReference type="InterPro" id="IPR009057">
    <property type="entry name" value="Homeodomain-like_sf"/>
</dbReference>
<dbReference type="Proteomes" id="UP000394068">
    <property type="component" value="Unassembled WGS sequence"/>
</dbReference>
<evidence type="ECO:0000313" key="3">
    <source>
        <dbReference type="Proteomes" id="UP000394068"/>
    </source>
</evidence>
<dbReference type="PANTHER" id="PTHR33744">
    <property type="entry name" value="CARBOHYDRATE DIACID REGULATOR"/>
    <property type="match status" value="1"/>
</dbReference>
<gene>
    <name evidence="2" type="primary">lrp</name>
    <name evidence="2" type="ORF">NCTC5386_00295</name>
</gene>